<proteinExistence type="predicted"/>
<reference evidence="2" key="1">
    <citation type="journal article" date="2020" name="Phytopathology">
        <title>Genome Sequence Resources of Colletotrichum truncatum, C. plurivorum, C. musicola, and C. sojae: Four Species Pathogenic to Soybean (Glycine max).</title>
        <authorList>
            <person name="Rogerio F."/>
            <person name="Boufleur T.R."/>
            <person name="Ciampi-Guillardi M."/>
            <person name="Sukno S.A."/>
            <person name="Thon M.R."/>
            <person name="Massola Junior N.S."/>
            <person name="Baroncelli R."/>
        </authorList>
    </citation>
    <scope>NUCLEOTIDE SEQUENCE</scope>
    <source>
        <strain evidence="2">LFN0074</strain>
    </source>
</reference>
<accession>A0A8H6JK24</accession>
<evidence type="ECO:0000313" key="2">
    <source>
        <dbReference type="EMBL" id="KAF6814634.1"/>
    </source>
</evidence>
<keyword evidence="3" id="KW-1185">Reference proteome</keyword>
<gene>
    <name evidence="2" type="ORF">CMUS01_12600</name>
</gene>
<feature type="region of interest" description="Disordered" evidence="1">
    <location>
        <begin position="82"/>
        <end position="143"/>
    </location>
</feature>
<evidence type="ECO:0000256" key="1">
    <source>
        <dbReference type="SAM" id="MobiDB-lite"/>
    </source>
</evidence>
<protein>
    <submittedName>
        <fullName evidence="2">Uncharacterized protein</fullName>
    </submittedName>
</protein>
<dbReference type="AlphaFoldDB" id="A0A8H6JK24"/>
<dbReference type="Proteomes" id="UP000639643">
    <property type="component" value="Unassembled WGS sequence"/>
</dbReference>
<sequence>MRSVVYVRTTEGFGTLRQTLDVCFCAEVQAPAVLAFVSGPSCDGLICKRGLPHQIAPPGAYFAAPRPLNVGCPYTSGYGGHTSTTSGGLQPCPPSKTLPTSTPRQRPSIEAAKDGEMRAAMPLCGSGAAGSPAALRSRDRGVR</sequence>
<dbReference type="EMBL" id="WIGM01000723">
    <property type="protein sequence ID" value="KAF6814634.1"/>
    <property type="molecule type" value="Genomic_DNA"/>
</dbReference>
<name>A0A8H6JK24_9PEZI</name>
<organism evidence="2 3">
    <name type="scientific">Colletotrichum musicola</name>
    <dbReference type="NCBI Taxonomy" id="2175873"/>
    <lineage>
        <taxon>Eukaryota</taxon>
        <taxon>Fungi</taxon>
        <taxon>Dikarya</taxon>
        <taxon>Ascomycota</taxon>
        <taxon>Pezizomycotina</taxon>
        <taxon>Sordariomycetes</taxon>
        <taxon>Hypocreomycetidae</taxon>
        <taxon>Glomerellales</taxon>
        <taxon>Glomerellaceae</taxon>
        <taxon>Colletotrichum</taxon>
        <taxon>Colletotrichum orchidearum species complex</taxon>
    </lineage>
</organism>
<comment type="caution">
    <text evidence="2">The sequence shown here is derived from an EMBL/GenBank/DDBJ whole genome shotgun (WGS) entry which is preliminary data.</text>
</comment>
<evidence type="ECO:0000313" key="3">
    <source>
        <dbReference type="Proteomes" id="UP000639643"/>
    </source>
</evidence>
<feature type="non-terminal residue" evidence="2">
    <location>
        <position position="1"/>
    </location>
</feature>